<comment type="caution">
    <text evidence="6">The sequence shown here is derived from an EMBL/GenBank/DDBJ whole genome shotgun (WGS) entry which is preliminary data.</text>
</comment>
<proteinExistence type="inferred from homology"/>
<dbReference type="CDD" id="cd05233">
    <property type="entry name" value="SDR_c"/>
    <property type="match status" value="1"/>
</dbReference>
<evidence type="ECO:0000256" key="2">
    <source>
        <dbReference type="ARBA" id="ARBA00006484"/>
    </source>
</evidence>
<dbReference type="Gene3D" id="3.40.50.720">
    <property type="entry name" value="NAD(P)-binding Rossmann-like Domain"/>
    <property type="match status" value="1"/>
</dbReference>
<protein>
    <recommendedName>
        <fullName evidence="4">3-oxoacyl-[acyl-carrier-protein] reductase MabA</fullName>
    </recommendedName>
</protein>
<keyword evidence="3" id="KW-0964">Secreted</keyword>
<sequence>MSTAPIVKQLSDSGALIVGGTAGIGLQTALGLAERGVPRIAVVGRSADRGARARDLIESAGAAAWFIQGDATEADQVSGIVSKAETVLGGVDILMCTTAPDVRPELFKDIPLSEIVRIYTQLSLPSMHMASAVLPYMRERGTGVIVNVASDAAKTATPGEAVIGAAKAGIVMFTRALAIEEKRHGIRANVLTPSLVHETGSTERITSDGFSAKLFERAAQNAHLGVPTASDIAELAVFLCSPAAAKLTGQAISINGGISAA</sequence>
<dbReference type="RefSeq" id="WP_280763899.1">
    <property type="nucleotide sequence ID" value="NZ_JARXVC010000025.1"/>
</dbReference>
<comment type="catalytic activity">
    <reaction evidence="5">
        <text>a (3R)-hydroxyacyl-[ACP] + NADP(+) = a 3-oxoacyl-[ACP] + NADPH + H(+)</text>
        <dbReference type="Rhea" id="RHEA:17397"/>
        <dbReference type="Rhea" id="RHEA-COMP:9916"/>
        <dbReference type="Rhea" id="RHEA-COMP:9945"/>
        <dbReference type="ChEBI" id="CHEBI:15378"/>
        <dbReference type="ChEBI" id="CHEBI:57783"/>
        <dbReference type="ChEBI" id="CHEBI:58349"/>
        <dbReference type="ChEBI" id="CHEBI:78776"/>
        <dbReference type="ChEBI" id="CHEBI:78827"/>
        <dbReference type="EC" id="1.1.1.100"/>
    </reaction>
    <physiologicalReaction direction="right-to-left" evidence="5">
        <dbReference type="Rhea" id="RHEA:17399"/>
    </physiologicalReaction>
</comment>
<dbReference type="InterPro" id="IPR050259">
    <property type="entry name" value="SDR"/>
</dbReference>
<dbReference type="GO" id="GO:0016491">
    <property type="term" value="F:oxidoreductase activity"/>
    <property type="evidence" value="ECO:0007669"/>
    <property type="project" value="UniProtKB-KW"/>
</dbReference>
<reference evidence="6 7" key="1">
    <citation type="submission" date="2023-04" db="EMBL/GenBank/DDBJ databases">
        <title>Forest soil microbial communities from Buena Vista Peninsula, Colon Province, Panama.</title>
        <authorList>
            <person name="Bouskill N."/>
        </authorList>
    </citation>
    <scope>NUCLEOTIDE SEQUENCE [LARGE SCALE GENOMIC DNA]</scope>
    <source>
        <strain evidence="6 7">CFH S0262</strain>
    </source>
</reference>
<dbReference type="InterPro" id="IPR002347">
    <property type="entry name" value="SDR_fam"/>
</dbReference>
<evidence type="ECO:0000256" key="3">
    <source>
        <dbReference type="ARBA" id="ARBA00022512"/>
    </source>
</evidence>
<keyword evidence="3" id="KW-0134">Cell wall</keyword>
<evidence type="ECO:0000313" key="6">
    <source>
        <dbReference type="EMBL" id="MDH6284701.1"/>
    </source>
</evidence>
<dbReference type="PANTHER" id="PTHR42879">
    <property type="entry name" value="3-OXOACYL-(ACYL-CARRIER-PROTEIN) REDUCTASE"/>
    <property type="match status" value="1"/>
</dbReference>
<keyword evidence="7" id="KW-1185">Reference proteome</keyword>
<dbReference type="Pfam" id="PF13561">
    <property type="entry name" value="adh_short_C2"/>
    <property type="match status" value="1"/>
</dbReference>
<dbReference type="Proteomes" id="UP001160334">
    <property type="component" value="Unassembled WGS sequence"/>
</dbReference>
<comment type="subcellular location">
    <subcellularLocation>
        <location evidence="1">Secreted</location>
        <location evidence="1">Cell wall</location>
    </subcellularLocation>
</comment>
<evidence type="ECO:0000256" key="1">
    <source>
        <dbReference type="ARBA" id="ARBA00004191"/>
    </source>
</evidence>
<keyword evidence="6" id="KW-0560">Oxidoreductase</keyword>
<evidence type="ECO:0000256" key="5">
    <source>
        <dbReference type="ARBA" id="ARBA00047400"/>
    </source>
</evidence>
<dbReference type="PRINTS" id="PR00081">
    <property type="entry name" value="GDHRDH"/>
</dbReference>
<gene>
    <name evidence="6" type="ORF">M2280_005962</name>
</gene>
<dbReference type="SUPFAM" id="SSF51735">
    <property type="entry name" value="NAD(P)-binding Rossmann-fold domains"/>
    <property type="match status" value="1"/>
</dbReference>
<evidence type="ECO:0000313" key="7">
    <source>
        <dbReference type="Proteomes" id="UP001160334"/>
    </source>
</evidence>
<dbReference type="EMBL" id="JARXVC010000025">
    <property type="protein sequence ID" value="MDH6284701.1"/>
    <property type="molecule type" value="Genomic_DNA"/>
</dbReference>
<accession>A0ABT6MK51</accession>
<evidence type="ECO:0000256" key="4">
    <source>
        <dbReference type="ARBA" id="ARBA00040781"/>
    </source>
</evidence>
<comment type="similarity">
    <text evidence="2">Belongs to the short-chain dehydrogenases/reductases (SDR) family.</text>
</comment>
<name>A0ABT6MK51_9NOCA</name>
<organism evidence="6 7">
    <name type="scientific">Prescottella agglutinans</name>
    <dbReference type="NCBI Taxonomy" id="1644129"/>
    <lineage>
        <taxon>Bacteria</taxon>
        <taxon>Bacillati</taxon>
        <taxon>Actinomycetota</taxon>
        <taxon>Actinomycetes</taxon>
        <taxon>Mycobacteriales</taxon>
        <taxon>Nocardiaceae</taxon>
        <taxon>Prescottella</taxon>
    </lineage>
</organism>
<dbReference type="InterPro" id="IPR036291">
    <property type="entry name" value="NAD(P)-bd_dom_sf"/>
</dbReference>